<keyword evidence="2" id="KW-1185">Reference proteome</keyword>
<proteinExistence type="predicted"/>
<dbReference type="Pfam" id="PF13830">
    <property type="entry name" value="DUF4192"/>
    <property type="match status" value="1"/>
</dbReference>
<accession>A0A7Y9JMP1</accession>
<dbReference type="Proteomes" id="UP000552045">
    <property type="component" value="Unassembled WGS sequence"/>
</dbReference>
<gene>
    <name evidence="1" type="ORF">BKA02_000778</name>
</gene>
<reference evidence="1 2" key="1">
    <citation type="submission" date="2020-07" db="EMBL/GenBank/DDBJ databases">
        <title>Sequencing the genomes of 1000 actinobacteria strains.</title>
        <authorList>
            <person name="Klenk H.-P."/>
        </authorList>
    </citation>
    <scope>NUCLEOTIDE SEQUENCE [LARGE SCALE GENOMIC DNA]</scope>
    <source>
        <strain evidence="1 2">DSM 22185</strain>
    </source>
</reference>
<evidence type="ECO:0008006" key="3">
    <source>
        <dbReference type="Google" id="ProtNLM"/>
    </source>
</evidence>
<dbReference type="AlphaFoldDB" id="A0A7Y9JMP1"/>
<evidence type="ECO:0000313" key="2">
    <source>
        <dbReference type="Proteomes" id="UP000552045"/>
    </source>
</evidence>
<evidence type="ECO:0000313" key="1">
    <source>
        <dbReference type="EMBL" id="NYD53723.1"/>
    </source>
</evidence>
<name>A0A7Y9JMP1_9MICO</name>
<comment type="caution">
    <text evidence="1">The sequence shown here is derived from an EMBL/GenBank/DDBJ whole genome shotgun (WGS) entry which is preliminary data.</text>
</comment>
<organism evidence="1 2">
    <name type="scientific">Microbacterium pseudoresistens</name>
    <dbReference type="NCBI Taxonomy" id="640634"/>
    <lineage>
        <taxon>Bacteria</taxon>
        <taxon>Bacillati</taxon>
        <taxon>Actinomycetota</taxon>
        <taxon>Actinomycetes</taxon>
        <taxon>Micrococcales</taxon>
        <taxon>Microbacteriaceae</taxon>
        <taxon>Microbacterium</taxon>
    </lineage>
</organism>
<dbReference type="InterPro" id="IPR025447">
    <property type="entry name" value="DUF4192"/>
</dbReference>
<sequence>MTTILRASGAAQLLSHIPVLTGFVPRHSIVLLPFCESRTIGALRFDAPDPASEDSDEIARFAATAVGTACRVPDTDALAIAFYLDEPLRAEAHDTPPRSALPLSDLADELMRRADACGLHLVEVLCVGPDGWSDYRDPARIVHPLADLPAPPSVPGIAEIGADQHSGAELPQVDLVEKERVGRALLALEQALSARSTHERVDPRAFAAVLAVDDLPVFFESVLDRPENLPPFSTAALLWALSRPLLRDVALVQWARDIDAGDRSLQAQLAFRGDPATIPSDLGEVLLGRGPRPDADRLGVALTIVRAAAARAPRAQRIGALTAAAWLSWARGQATHAAHYLKLADDIDPEFSFTRMLRVLVDGSVLPEWAFAAARPS</sequence>
<dbReference type="RefSeq" id="WP_179431496.1">
    <property type="nucleotide sequence ID" value="NZ_BAABLC010000007.1"/>
</dbReference>
<protein>
    <recommendedName>
        <fullName evidence="3">DUF4192 family protein</fullName>
    </recommendedName>
</protein>
<dbReference type="EMBL" id="JACCBH010000001">
    <property type="protein sequence ID" value="NYD53723.1"/>
    <property type="molecule type" value="Genomic_DNA"/>
</dbReference>